<comment type="caution">
    <text evidence="10">The sequence shown here is derived from an EMBL/GenBank/DDBJ whole genome shotgun (WGS) entry which is preliminary data.</text>
</comment>
<dbReference type="FunFam" id="3.30.160.60:FF:000100">
    <property type="entry name" value="Zinc finger 45-like"/>
    <property type="match status" value="1"/>
</dbReference>
<dbReference type="GO" id="GO:0005634">
    <property type="term" value="C:nucleus"/>
    <property type="evidence" value="ECO:0007669"/>
    <property type="project" value="UniProtKB-SubCell"/>
</dbReference>
<evidence type="ECO:0000256" key="5">
    <source>
        <dbReference type="ARBA" id="ARBA00022833"/>
    </source>
</evidence>
<evidence type="ECO:0000256" key="3">
    <source>
        <dbReference type="ARBA" id="ARBA00022737"/>
    </source>
</evidence>
<dbReference type="GO" id="GO:0043565">
    <property type="term" value="F:sequence-specific DNA binding"/>
    <property type="evidence" value="ECO:0007669"/>
    <property type="project" value="TreeGrafter"/>
</dbReference>
<gene>
    <name evidence="10" type="ORF">TCAL_10810</name>
</gene>
<dbReference type="PANTHER" id="PTHR24408">
    <property type="entry name" value="ZINC FINGER PROTEIN"/>
    <property type="match status" value="1"/>
</dbReference>
<feature type="domain" description="C2H2-type" evidence="9">
    <location>
        <begin position="222"/>
        <end position="249"/>
    </location>
</feature>
<dbReference type="PROSITE" id="PS00028">
    <property type="entry name" value="ZINC_FINGER_C2H2_1"/>
    <property type="match status" value="4"/>
</dbReference>
<keyword evidence="3" id="KW-0677">Repeat</keyword>
<organism evidence="10 11">
    <name type="scientific">Tigriopus californicus</name>
    <name type="common">Marine copepod</name>
    <dbReference type="NCBI Taxonomy" id="6832"/>
    <lineage>
        <taxon>Eukaryota</taxon>
        <taxon>Metazoa</taxon>
        <taxon>Ecdysozoa</taxon>
        <taxon>Arthropoda</taxon>
        <taxon>Crustacea</taxon>
        <taxon>Multicrustacea</taxon>
        <taxon>Hexanauplia</taxon>
        <taxon>Copepoda</taxon>
        <taxon>Harpacticoida</taxon>
        <taxon>Harpacticidae</taxon>
        <taxon>Tigriopus</taxon>
    </lineage>
</organism>
<name>A0A553NFL7_TIGCA</name>
<keyword evidence="5" id="KW-0862">Zinc</keyword>
<dbReference type="PANTHER" id="PTHR24408:SF60">
    <property type="entry name" value="RELATIVE OF WOC, ISOFORM C"/>
    <property type="match status" value="1"/>
</dbReference>
<keyword evidence="4 7" id="KW-0863">Zinc-finger</keyword>
<dbReference type="Pfam" id="PF00096">
    <property type="entry name" value="zf-C2H2"/>
    <property type="match status" value="2"/>
</dbReference>
<dbReference type="InterPro" id="IPR036236">
    <property type="entry name" value="Znf_C2H2_sf"/>
</dbReference>
<dbReference type="InterPro" id="IPR013087">
    <property type="entry name" value="Znf_C2H2_type"/>
</dbReference>
<feature type="region of interest" description="Disordered" evidence="8">
    <location>
        <begin position="110"/>
        <end position="155"/>
    </location>
</feature>
<evidence type="ECO:0000256" key="1">
    <source>
        <dbReference type="ARBA" id="ARBA00004123"/>
    </source>
</evidence>
<feature type="domain" description="C2H2-type" evidence="9">
    <location>
        <begin position="346"/>
        <end position="369"/>
    </location>
</feature>
<dbReference type="AlphaFoldDB" id="A0A553NFL7"/>
<keyword evidence="11" id="KW-1185">Reference proteome</keyword>
<sequence>MDDGMDHPKGDETVELGDNSKPGRLSVFYPMGREHRGSRAWISIPWPSIVADIEHETDLEALLTSLEAALLELATWILEHMEPLSLQDSDGLLLPKTVGQALKLTNTRWRFRPATHSKPSEGPLKLDPKVEPDGSSQAKETPISKQRRRNQAPAPQREFQCAFPGCSINQNVFTSQRQLARHFTAEHALVDDLVYPCPTCDRKFVNAALRQRHVSKMHVKNHVCDVCGHRFNEKTRLVQHRRVHTGEKPFACPHCSFRCNAKKNLDAHKRAKHADYGQASHFCEVCGIPFQTPYALDYHVQRKHVTPTASGLTRHQCPQCPFVTRNATQFRQHVDYQCQFDGVRACLCNICGKAMKTPTTLKLHMKTMHQRSIQAEAPIKKDHPRQEIANG</sequence>
<comment type="subcellular location">
    <subcellularLocation>
        <location evidence="1">Nucleus</location>
    </subcellularLocation>
</comment>
<dbReference type="FunFam" id="3.30.160.60:FF:000512">
    <property type="entry name" value="zinc finger protein 197 isoform X1"/>
    <property type="match status" value="1"/>
</dbReference>
<evidence type="ECO:0000256" key="8">
    <source>
        <dbReference type="SAM" id="MobiDB-lite"/>
    </source>
</evidence>
<dbReference type="EMBL" id="VCGU01000458">
    <property type="protein sequence ID" value="TRY64195.1"/>
    <property type="molecule type" value="Genomic_DNA"/>
</dbReference>
<evidence type="ECO:0000256" key="4">
    <source>
        <dbReference type="ARBA" id="ARBA00022771"/>
    </source>
</evidence>
<dbReference type="STRING" id="6832.A0A553NFL7"/>
<dbReference type="Proteomes" id="UP000318571">
    <property type="component" value="Chromosome 10"/>
</dbReference>
<evidence type="ECO:0000313" key="10">
    <source>
        <dbReference type="EMBL" id="TRY64195.1"/>
    </source>
</evidence>
<dbReference type="SMART" id="SM00355">
    <property type="entry name" value="ZnF_C2H2"/>
    <property type="match status" value="7"/>
</dbReference>
<dbReference type="GO" id="GO:0008270">
    <property type="term" value="F:zinc ion binding"/>
    <property type="evidence" value="ECO:0007669"/>
    <property type="project" value="UniProtKB-KW"/>
</dbReference>
<reference evidence="10 11" key="1">
    <citation type="journal article" date="2018" name="Nat. Ecol. Evol.">
        <title>Genomic signatures of mitonuclear coevolution across populations of Tigriopus californicus.</title>
        <authorList>
            <person name="Barreto F.S."/>
            <person name="Watson E.T."/>
            <person name="Lima T.G."/>
            <person name="Willett C.S."/>
            <person name="Edmands S."/>
            <person name="Li W."/>
            <person name="Burton R.S."/>
        </authorList>
    </citation>
    <scope>NUCLEOTIDE SEQUENCE [LARGE SCALE GENOMIC DNA]</scope>
    <source>
        <strain evidence="10 11">San Diego</strain>
    </source>
</reference>
<dbReference type="Gene3D" id="3.30.160.60">
    <property type="entry name" value="Classic Zinc Finger"/>
    <property type="match status" value="4"/>
</dbReference>
<evidence type="ECO:0000256" key="6">
    <source>
        <dbReference type="ARBA" id="ARBA00023242"/>
    </source>
</evidence>
<dbReference type="PROSITE" id="PS50157">
    <property type="entry name" value="ZINC_FINGER_C2H2_2"/>
    <property type="match status" value="3"/>
</dbReference>
<evidence type="ECO:0000259" key="9">
    <source>
        <dbReference type="PROSITE" id="PS50157"/>
    </source>
</evidence>
<evidence type="ECO:0000313" key="11">
    <source>
        <dbReference type="Proteomes" id="UP000318571"/>
    </source>
</evidence>
<dbReference type="SUPFAM" id="SSF57667">
    <property type="entry name" value="beta-beta-alpha zinc fingers"/>
    <property type="match status" value="3"/>
</dbReference>
<keyword evidence="6" id="KW-0539">Nucleus</keyword>
<proteinExistence type="predicted"/>
<evidence type="ECO:0000256" key="2">
    <source>
        <dbReference type="ARBA" id="ARBA00022723"/>
    </source>
</evidence>
<dbReference type="OMA" id="WILEHME"/>
<protein>
    <recommendedName>
        <fullName evidence="9">C2H2-type domain-containing protein</fullName>
    </recommendedName>
</protein>
<accession>A0A553NFL7</accession>
<dbReference type="GO" id="GO:0000981">
    <property type="term" value="F:DNA-binding transcription factor activity, RNA polymerase II-specific"/>
    <property type="evidence" value="ECO:0007669"/>
    <property type="project" value="TreeGrafter"/>
</dbReference>
<feature type="domain" description="C2H2-type" evidence="9">
    <location>
        <begin position="195"/>
        <end position="223"/>
    </location>
</feature>
<keyword evidence="2" id="KW-0479">Metal-binding</keyword>
<evidence type="ECO:0000256" key="7">
    <source>
        <dbReference type="PROSITE-ProRule" id="PRU00042"/>
    </source>
</evidence>